<keyword evidence="5" id="KW-1185">Reference proteome</keyword>
<dbReference type="GO" id="GO:0120010">
    <property type="term" value="P:intermembrane phospholipid transfer"/>
    <property type="evidence" value="ECO:0007669"/>
    <property type="project" value="TreeGrafter"/>
</dbReference>
<dbReference type="InterPro" id="IPR007428">
    <property type="entry name" value="MlaA"/>
</dbReference>
<organism evidence="4 5">
    <name type="scientific">Sphingopyxis witflariensis</name>
    <dbReference type="NCBI Taxonomy" id="173675"/>
    <lineage>
        <taxon>Bacteria</taxon>
        <taxon>Pseudomonadati</taxon>
        <taxon>Pseudomonadota</taxon>
        <taxon>Alphaproteobacteria</taxon>
        <taxon>Sphingomonadales</taxon>
        <taxon>Sphingomonadaceae</taxon>
        <taxon>Sphingopyxis</taxon>
    </lineage>
</organism>
<proteinExistence type="inferred from homology"/>
<dbReference type="PANTHER" id="PTHR30035:SF3">
    <property type="entry name" value="INTERMEMBRANE PHOSPHOLIPID TRANSPORT SYSTEM LIPOPROTEIN MLAA"/>
    <property type="match status" value="1"/>
</dbReference>
<evidence type="ECO:0000256" key="2">
    <source>
        <dbReference type="ARBA" id="ARBA00022729"/>
    </source>
</evidence>
<evidence type="ECO:0000313" key="5">
    <source>
        <dbReference type="Proteomes" id="UP000197097"/>
    </source>
</evidence>
<comment type="similarity">
    <text evidence="1">Belongs to the MlaA family.</text>
</comment>
<dbReference type="AlphaFoldDB" id="A0A246JJT0"/>
<evidence type="ECO:0000313" key="4">
    <source>
        <dbReference type="EMBL" id="OWQ92851.1"/>
    </source>
</evidence>
<accession>A0A246JJT0</accession>
<evidence type="ECO:0000256" key="3">
    <source>
        <dbReference type="SAM" id="MobiDB-lite"/>
    </source>
</evidence>
<dbReference type="Pfam" id="PF04333">
    <property type="entry name" value="MlaA"/>
    <property type="match status" value="1"/>
</dbReference>
<evidence type="ECO:0000256" key="1">
    <source>
        <dbReference type="ARBA" id="ARBA00010634"/>
    </source>
</evidence>
<dbReference type="PRINTS" id="PR01805">
    <property type="entry name" value="VACJLIPOPROT"/>
</dbReference>
<dbReference type="GO" id="GO:0016020">
    <property type="term" value="C:membrane"/>
    <property type="evidence" value="ECO:0007669"/>
    <property type="project" value="InterPro"/>
</dbReference>
<feature type="region of interest" description="Disordered" evidence="3">
    <location>
        <begin position="340"/>
        <end position="395"/>
    </location>
</feature>
<reference evidence="4 5" key="1">
    <citation type="journal article" date="2002" name="Int. J. Syst. Evol. Microbiol.">
        <title>Sphingopyxis witflariensis sp. nov., isolated from activated sludge.</title>
        <authorList>
            <person name="Kampfer P."/>
            <person name="Witzenberger R."/>
            <person name="Denner E.B."/>
            <person name="Busse H.J."/>
            <person name="Neef A."/>
        </authorList>
    </citation>
    <scope>NUCLEOTIDE SEQUENCE [LARGE SCALE GENOMIC DNA]</scope>
    <source>
        <strain evidence="4 5">DSM 14551</strain>
    </source>
</reference>
<sequence length="395" mass="42353">MEGRGALWSWFRADGPGRSLTYASDAHESRDSGISDAMSITTVAAFLLLSGAQPAPADIAPESLVTVEPRRVEAEPVPPVVVPTVEITPPPVSDMPATVGDEPSAEMPSSPDDIVVTARGEAPPGDPMQDVNITSYRMVQSVDRALVAPVASGYQGIVPEPVRDGLGNALRNLTEPVNFLNFLLQFKIGKAVETLGRFVVNTTFGVGGLFDVAKTKPFDLPYRRNGFANTLGFYGVEPGPYFYLPLLGPTTLRDMVGNSIDLLVVPTTAGAPFDRLAYSVPTNVIRQLNERIENDAEIERLQEESLDPYVETRTLYLEMRQREIDALKGKSRDAVVAAPQAETTVRPAEPLSGPAIPLAGEPTGTETPKADDMPSLSASTNADMLRDVPVPATVE</sequence>
<gene>
    <name evidence="4" type="ORF">CDQ91_17005</name>
</gene>
<comment type="caution">
    <text evidence="4">The sequence shown here is derived from an EMBL/GenBank/DDBJ whole genome shotgun (WGS) entry which is preliminary data.</text>
</comment>
<dbReference type="Proteomes" id="UP000197097">
    <property type="component" value="Unassembled WGS sequence"/>
</dbReference>
<feature type="region of interest" description="Disordered" evidence="3">
    <location>
        <begin position="83"/>
        <end position="111"/>
    </location>
</feature>
<dbReference type="PANTHER" id="PTHR30035">
    <property type="entry name" value="LIPOPROTEIN VACJ-RELATED"/>
    <property type="match status" value="1"/>
</dbReference>
<name>A0A246JJT0_9SPHN</name>
<protein>
    <submittedName>
        <fullName evidence="4">ABC transporter</fullName>
    </submittedName>
</protein>
<keyword evidence="2" id="KW-0732">Signal</keyword>
<dbReference type="EMBL" id="NISJ01000011">
    <property type="protein sequence ID" value="OWQ92851.1"/>
    <property type="molecule type" value="Genomic_DNA"/>
</dbReference>